<evidence type="ECO:0000256" key="2">
    <source>
        <dbReference type="ARBA" id="ARBA00007809"/>
    </source>
</evidence>
<keyword evidence="7 9" id="KW-1133">Transmembrane helix</keyword>
<feature type="transmembrane region" description="Helical" evidence="9">
    <location>
        <begin position="132"/>
        <end position="153"/>
    </location>
</feature>
<dbReference type="GO" id="GO:0005886">
    <property type="term" value="C:plasma membrane"/>
    <property type="evidence" value="ECO:0007669"/>
    <property type="project" value="UniProtKB-SubCell"/>
</dbReference>
<dbReference type="InterPro" id="IPR004316">
    <property type="entry name" value="SWEET_rpt"/>
</dbReference>
<keyword evidence="8 9" id="KW-0472">Membrane</keyword>
<keyword evidence="3 9" id="KW-0813">Transport</keyword>
<evidence type="ECO:0000256" key="6">
    <source>
        <dbReference type="ARBA" id="ARBA00022737"/>
    </source>
</evidence>
<dbReference type="OMA" id="CSLWLRY"/>
<proteinExistence type="evidence at transcript level"/>
<evidence type="ECO:0000256" key="8">
    <source>
        <dbReference type="ARBA" id="ARBA00023136"/>
    </source>
</evidence>
<protein>
    <recommendedName>
        <fullName evidence="9">Bidirectional sugar transporter SWEET</fullName>
    </recommendedName>
</protein>
<evidence type="ECO:0000256" key="10">
    <source>
        <dbReference type="SAM" id="MobiDB-lite"/>
    </source>
</evidence>
<dbReference type="Gene3D" id="1.20.1280.290">
    <property type="match status" value="2"/>
</dbReference>
<accession>A9NZG1</accession>
<keyword evidence="6" id="KW-0677">Repeat</keyword>
<dbReference type="PANTHER" id="PTHR10791:SF28">
    <property type="entry name" value="BIDIRECTIONAL SUGAR TRANSPORTER SWEET3"/>
    <property type="match status" value="1"/>
</dbReference>
<name>A9NZG1_PICSI</name>
<reference evidence="11" key="1">
    <citation type="journal article" date="2008" name="BMC Genomics">
        <title>A conifer genomics resource of 200,000 spruce (Picea spp.) ESTs and 6,464 high-quality, sequence-finished full-length cDNAs for Sitka spruce (Picea sitchensis).</title>
        <authorList>
            <person name="Ralph S.G."/>
            <person name="Chun H.J."/>
            <person name="Kolosova N."/>
            <person name="Cooper D."/>
            <person name="Oddy C."/>
            <person name="Ritland C.E."/>
            <person name="Kirkpatrick R."/>
            <person name="Moore R."/>
            <person name="Barber S."/>
            <person name="Holt R.A."/>
            <person name="Jones S.J."/>
            <person name="Marra M.A."/>
            <person name="Douglas C.J."/>
            <person name="Ritland K."/>
            <person name="Bohlmann J."/>
        </authorList>
    </citation>
    <scope>NUCLEOTIDE SEQUENCE</scope>
    <source>
        <tissue evidence="11">Green portion of the leader tissue</tissue>
    </source>
</reference>
<organism evidence="11">
    <name type="scientific">Picea sitchensis</name>
    <name type="common">Sitka spruce</name>
    <name type="synonym">Pinus sitchensis</name>
    <dbReference type="NCBI Taxonomy" id="3332"/>
    <lineage>
        <taxon>Eukaryota</taxon>
        <taxon>Viridiplantae</taxon>
        <taxon>Streptophyta</taxon>
        <taxon>Embryophyta</taxon>
        <taxon>Tracheophyta</taxon>
        <taxon>Spermatophyta</taxon>
        <taxon>Pinopsida</taxon>
        <taxon>Pinidae</taxon>
        <taxon>Conifers I</taxon>
        <taxon>Pinales</taxon>
        <taxon>Pinaceae</taxon>
        <taxon>Picea</taxon>
    </lineage>
</organism>
<dbReference type="AlphaFoldDB" id="A9NZG1"/>
<dbReference type="EMBL" id="EF086766">
    <property type="protein sequence ID" value="ABK26022.1"/>
    <property type="molecule type" value="mRNA"/>
</dbReference>
<keyword evidence="4 9" id="KW-0762">Sugar transport</keyword>
<dbReference type="PANTHER" id="PTHR10791">
    <property type="entry name" value="RAG1-ACTIVATING PROTEIN 1"/>
    <property type="match status" value="1"/>
</dbReference>
<evidence type="ECO:0000256" key="4">
    <source>
        <dbReference type="ARBA" id="ARBA00022597"/>
    </source>
</evidence>
<dbReference type="FunFam" id="1.20.1280.290:FF:000001">
    <property type="entry name" value="Bidirectional sugar transporter SWEET"/>
    <property type="match status" value="1"/>
</dbReference>
<evidence type="ECO:0000313" key="11">
    <source>
        <dbReference type="EMBL" id="ABK26022.1"/>
    </source>
</evidence>
<sequence length="272" mass="30296">MEKDHIRLAVGIIGNITSLLLYGAPVLTFMKVIKEKSVGQYSCTPYLIALFNCLIYTWYGFPVVSNGWENFLVSTVNGVGIVPECFAICTYIVYAPPKFKRKVARMVGCVLVLFGVMAAISFFSLHDHKNRKFMIGIVGILSSISLYSAPFVAMKLVIQTKSVEFMPFYLSFFAFINCIMWMTYGALSRDIFLATPNVIGSPLALAQLVLYCIYRKKTRGVQNGNNLDPEEGVQINGAQSTNSEEKTKLPDGQKGENAEYINTTEIKTILIN</sequence>
<dbReference type="GO" id="GO:0012505">
    <property type="term" value="C:endomembrane system"/>
    <property type="evidence" value="ECO:0007669"/>
    <property type="project" value="UniProtKB-SubCell"/>
</dbReference>
<dbReference type="FunFam" id="1.20.1280.290:FF:000002">
    <property type="entry name" value="Bidirectional sugar transporter SWEET"/>
    <property type="match status" value="1"/>
</dbReference>
<feature type="transmembrane region" description="Helical" evidence="9">
    <location>
        <begin position="165"/>
        <end position="185"/>
    </location>
</feature>
<feature type="compositionally biased region" description="Basic and acidic residues" evidence="10">
    <location>
        <begin position="243"/>
        <end position="255"/>
    </location>
</feature>
<feature type="transmembrane region" description="Helical" evidence="9">
    <location>
        <begin position="106"/>
        <end position="126"/>
    </location>
</feature>
<feature type="transmembrane region" description="Helical" evidence="9">
    <location>
        <begin position="41"/>
        <end position="59"/>
    </location>
</feature>
<dbReference type="InterPro" id="IPR047664">
    <property type="entry name" value="SWEET"/>
</dbReference>
<comment type="subcellular location">
    <subcellularLocation>
        <location evidence="9">Cell membrane</location>
        <topology evidence="9">Multi-pass membrane protein</topology>
    </subcellularLocation>
    <subcellularLocation>
        <location evidence="1">Endomembrane system</location>
        <topology evidence="1">Multi-pass membrane protein</topology>
    </subcellularLocation>
</comment>
<evidence type="ECO:0000256" key="5">
    <source>
        <dbReference type="ARBA" id="ARBA00022692"/>
    </source>
</evidence>
<evidence type="ECO:0000256" key="7">
    <source>
        <dbReference type="ARBA" id="ARBA00022989"/>
    </source>
</evidence>
<evidence type="ECO:0000256" key="3">
    <source>
        <dbReference type="ARBA" id="ARBA00022448"/>
    </source>
</evidence>
<keyword evidence="5 9" id="KW-0812">Transmembrane</keyword>
<comment type="function">
    <text evidence="9">Mediates both low-affinity uptake and efflux of sugar across the membrane.</text>
</comment>
<feature type="transmembrane region" description="Helical" evidence="9">
    <location>
        <begin position="71"/>
        <end position="94"/>
    </location>
</feature>
<dbReference type="GO" id="GO:0051119">
    <property type="term" value="F:sugar transmembrane transporter activity"/>
    <property type="evidence" value="ECO:0007669"/>
    <property type="project" value="InterPro"/>
</dbReference>
<dbReference type="Pfam" id="PF03083">
    <property type="entry name" value="MtN3_slv"/>
    <property type="match status" value="2"/>
</dbReference>
<feature type="transmembrane region" description="Helical" evidence="9">
    <location>
        <begin position="191"/>
        <end position="214"/>
    </location>
</feature>
<evidence type="ECO:0000256" key="9">
    <source>
        <dbReference type="RuleBase" id="RU910715"/>
    </source>
</evidence>
<feature type="region of interest" description="Disordered" evidence="10">
    <location>
        <begin position="224"/>
        <end position="255"/>
    </location>
</feature>
<comment type="similarity">
    <text evidence="2 9">Belongs to the SWEET sugar transporter family.</text>
</comment>
<feature type="transmembrane region" description="Helical" evidence="9">
    <location>
        <begin position="6"/>
        <end position="29"/>
    </location>
</feature>
<evidence type="ECO:0000256" key="1">
    <source>
        <dbReference type="ARBA" id="ARBA00004127"/>
    </source>
</evidence>